<protein>
    <submittedName>
        <fullName evidence="5">Glycosyltransferase</fullName>
        <ecNumber evidence="5">2.4.-.-</ecNumber>
    </submittedName>
</protein>
<evidence type="ECO:0000313" key="5">
    <source>
        <dbReference type="EMBL" id="UUS31023.1"/>
    </source>
</evidence>
<dbReference type="EC" id="2.4.-.-" evidence="5"/>
<dbReference type="Pfam" id="PF00534">
    <property type="entry name" value="Glycos_transf_1"/>
    <property type="match status" value="1"/>
</dbReference>
<dbReference type="SUPFAM" id="SSF53756">
    <property type="entry name" value="UDP-Glycosyltransferase/glycogen phosphorylase"/>
    <property type="match status" value="1"/>
</dbReference>
<dbReference type="InterPro" id="IPR001296">
    <property type="entry name" value="Glyco_trans_1"/>
</dbReference>
<keyword evidence="1 5" id="KW-0328">Glycosyltransferase</keyword>
<proteinExistence type="predicted"/>
<keyword evidence="6" id="KW-1185">Reference proteome</keyword>
<dbReference type="Gene3D" id="3.40.50.2000">
    <property type="entry name" value="Glycogen Phosphorylase B"/>
    <property type="match status" value="2"/>
</dbReference>
<sequence length="749" mass="80822">MNSHVLYLALGTYRVRATREQVQELAASGSRVSLVVLDAPEWREALQELGRVDGVDVIRVAPDKDGHAWTSAKKLAAAKSGPFAQADVVVAGDAQALPVAWIAKRRRPGVELRLEPHGAGRVVEPADLAVLTPWYPSPNNPYAGSFVQAATAAVAGQFARVSVFHTEDWSGRASAPLNDAIRVTVDRLQERRALGHVLDADEGTIVRVPVPLIHRRLYAPWVNAQVKALRSALPTGQIEAPVVHAHTGIYGGVLAARLARPDARVVVTEHSSFLDKVFSQRPAVRMYEEMLERADAVLCVSSALREQVVGRFPEYAHKVGVVPNAIALDRFTPGGDRSPELLRWLYIGRLVQPKGVGELLEAFALVAADEPRATLTMVGHGPVEEELRARAAELGLGERFRILPPVAPEAVGPLMHEYDLLVHASKRETFGMTVVEAIASGLPVLATRSGGPEETLAGIESAAGALMDVSDDPRVIVDAYRALRARASELDLPAARTALEGRVGCEAVGKQIVEVYGGALPPVPPAPSAEAEEGAAALTEVAGAAEVAEDAGAAVVRRDGEPVGRAVVLALTPAKPRRIVDFANHLVGKGVEVTLVTAQAPLLWERLDLDPSVPVVSVGDAEKKLRIPRAERFLVYRAPRAVLRRARRLAAKNREAIGPELAVATVQRAHTKVANAFHKKVFTRGYKEVRPQLFARIAKRRVLPELGLDRVDTVFVSDINSTVTGWKWAKSHPHLKVTTSLDRTAYDPE</sequence>
<dbReference type="Pfam" id="PF13439">
    <property type="entry name" value="Glyco_transf_4"/>
    <property type="match status" value="1"/>
</dbReference>
<dbReference type="GO" id="GO:0016757">
    <property type="term" value="F:glycosyltransferase activity"/>
    <property type="evidence" value="ECO:0007669"/>
    <property type="project" value="UniProtKB-KW"/>
</dbReference>
<evidence type="ECO:0000259" key="4">
    <source>
        <dbReference type="Pfam" id="PF13439"/>
    </source>
</evidence>
<dbReference type="EMBL" id="CP102332">
    <property type="protein sequence ID" value="UUS31023.1"/>
    <property type="molecule type" value="Genomic_DNA"/>
</dbReference>
<dbReference type="RefSeq" id="WP_107115133.1">
    <property type="nucleotide sequence ID" value="NZ_CP102332.1"/>
</dbReference>
<evidence type="ECO:0000259" key="3">
    <source>
        <dbReference type="Pfam" id="PF00534"/>
    </source>
</evidence>
<dbReference type="PANTHER" id="PTHR45947:SF3">
    <property type="entry name" value="SULFOQUINOVOSYL TRANSFERASE SQD2"/>
    <property type="match status" value="1"/>
</dbReference>
<evidence type="ECO:0000256" key="2">
    <source>
        <dbReference type="ARBA" id="ARBA00022679"/>
    </source>
</evidence>
<evidence type="ECO:0000256" key="1">
    <source>
        <dbReference type="ARBA" id="ARBA00022676"/>
    </source>
</evidence>
<accession>A0ABY5N502</accession>
<dbReference type="Proteomes" id="UP001060150">
    <property type="component" value="Chromosome"/>
</dbReference>
<dbReference type="InterPro" id="IPR028098">
    <property type="entry name" value="Glyco_trans_4-like_N"/>
</dbReference>
<dbReference type="CDD" id="cd03801">
    <property type="entry name" value="GT4_PimA-like"/>
    <property type="match status" value="1"/>
</dbReference>
<dbReference type="InterPro" id="IPR050194">
    <property type="entry name" value="Glycosyltransferase_grp1"/>
</dbReference>
<name>A0ABY5N502_9ACTN</name>
<feature type="domain" description="Glycosyltransferase subfamily 4-like N-terminal" evidence="4">
    <location>
        <begin position="203"/>
        <end position="330"/>
    </location>
</feature>
<gene>
    <name evidence="5" type="ORF">NRO40_09350</name>
</gene>
<organism evidence="5 6">
    <name type="scientific">Streptomyces changanensis</name>
    <dbReference type="NCBI Taxonomy" id="2964669"/>
    <lineage>
        <taxon>Bacteria</taxon>
        <taxon>Bacillati</taxon>
        <taxon>Actinomycetota</taxon>
        <taxon>Actinomycetes</taxon>
        <taxon>Kitasatosporales</taxon>
        <taxon>Streptomycetaceae</taxon>
        <taxon>Streptomyces</taxon>
    </lineage>
</organism>
<reference evidence="5" key="1">
    <citation type="submission" date="2022-08" db="EMBL/GenBank/DDBJ databases">
        <title>Streptomyces changanensis sp. nov., an actinomycete isolated from soil.</title>
        <authorList>
            <person name="Wu H."/>
            <person name="Han L."/>
        </authorList>
    </citation>
    <scope>NUCLEOTIDE SEQUENCE</scope>
    <source>
        <strain evidence="5">HL-66</strain>
    </source>
</reference>
<keyword evidence="2 5" id="KW-0808">Transferase</keyword>
<dbReference type="PANTHER" id="PTHR45947">
    <property type="entry name" value="SULFOQUINOVOSYL TRANSFERASE SQD2"/>
    <property type="match status" value="1"/>
</dbReference>
<feature type="domain" description="Glycosyl transferase family 1" evidence="3">
    <location>
        <begin position="345"/>
        <end position="478"/>
    </location>
</feature>
<evidence type="ECO:0000313" key="6">
    <source>
        <dbReference type="Proteomes" id="UP001060150"/>
    </source>
</evidence>